<evidence type="ECO:0000256" key="7">
    <source>
        <dbReference type="ARBA" id="ARBA00022490"/>
    </source>
</evidence>
<dbReference type="EMBL" id="CP002739">
    <property type="protein sequence ID" value="AEF16502.1"/>
    <property type="molecule type" value="Genomic_DNA"/>
</dbReference>
<dbReference type="PANTHER" id="PTHR43090">
    <property type="entry name" value="1-(5-PHOSPHORIBOSYL)-5-[(5-PHOSPHORIBOSYLAMINO)METHYLIDENEAMINO] IMIDAZOLE-4-CARBOXAMIDE ISOMERASE"/>
    <property type="match status" value="1"/>
</dbReference>
<keyword evidence="10 12" id="KW-0413">Isomerase</keyword>
<dbReference type="NCBIfam" id="TIGR00007">
    <property type="entry name" value="1-(5-phosphoribosyl)-5-[(5-phosphoribosylamino)methylideneamino]imidazole-4-carboxamide isomerase"/>
    <property type="match status" value="1"/>
</dbReference>
<dbReference type="GO" id="GO:0005737">
    <property type="term" value="C:cytoplasm"/>
    <property type="evidence" value="ECO:0007669"/>
    <property type="project" value="UniProtKB-SubCell"/>
</dbReference>
<evidence type="ECO:0000256" key="6">
    <source>
        <dbReference type="ARBA" id="ARBA00018464"/>
    </source>
</evidence>
<evidence type="ECO:0000313" key="15">
    <source>
        <dbReference type="EMBL" id="AEF16502.1"/>
    </source>
</evidence>
<feature type="active site" description="Proton acceptor" evidence="12">
    <location>
        <position position="8"/>
    </location>
</feature>
<dbReference type="PANTHER" id="PTHR43090:SF2">
    <property type="entry name" value="1-(5-PHOSPHORIBOSYL)-5-[(5-PHOSPHORIBOSYLAMINO)METHYLIDENEAMINO] IMIDAZOLE-4-CARBOXAMIDE ISOMERASE"/>
    <property type="match status" value="1"/>
</dbReference>
<evidence type="ECO:0000256" key="13">
    <source>
        <dbReference type="RuleBase" id="RU003657"/>
    </source>
</evidence>
<feature type="active site" description="Proton donor" evidence="12">
    <location>
        <position position="129"/>
    </location>
</feature>
<proteinExistence type="inferred from homology"/>
<evidence type="ECO:0000256" key="4">
    <source>
        <dbReference type="ARBA" id="ARBA00009667"/>
    </source>
</evidence>
<dbReference type="SUPFAM" id="SSF51366">
    <property type="entry name" value="Ribulose-phoshate binding barrel"/>
    <property type="match status" value="1"/>
</dbReference>
<keyword evidence="16" id="KW-1185">Reference proteome</keyword>
<dbReference type="InterPro" id="IPR013785">
    <property type="entry name" value="Aldolase_TIM"/>
</dbReference>
<protein>
    <recommendedName>
        <fullName evidence="6 12">1-(5-phosphoribosyl)-5-[(5-phosphoribosylamino)methylideneamino] imidazole-4-carboxamide isomerase</fullName>
        <ecNumber evidence="5 12">5.3.1.16</ecNumber>
    </recommendedName>
    <alternativeName>
        <fullName evidence="11 12">Phosphoribosylformimino-5-aminoimidazole carboxamide ribotide isomerase</fullName>
    </alternativeName>
</protein>
<gene>
    <name evidence="12" type="primary">hisA</name>
    <name evidence="15" type="ordered locus">Thexy_0450</name>
</gene>
<dbReference type="HAMAP" id="MF_01014">
    <property type="entry name" value="HisA"/>
    <property type="match status" value="1"/>
</dbReference>
<keyword evidence="9 12" id="KW-0368">Histidine biosynthesis</keyword>
<evidence type="ECO:0000256" key="12">
    <source>
        <dbReference type="HAMAP-Rule" id="MF_01014"/>
    </source>
</evidence>
<evidence type="ECO:0000313" key="16">
    <source>
        <dbReference type="Proteomes" id="UP000007239"/>
    </source>
</evidence>
<comment type="subcellular location">
    <subcellularLocation>
        <location evidence="2 12 14">Cytoplasm</location>
    </subcellularLocation>
</comment>
<dbReference type="GO" id="GO:0000105">
    <property type="term" value="P:L-histidine biosynthetic process"/>
    <property type="evidence" value="ECO:0007669"/>
    <property type="project" value="UniProtKB-UniRule"/>
</dbReference>
<dbReference type="FunFam" id="3.20.20.70:FF:000009">
    <property type="entry name" value="1-(5-phosphoribosyl)-5-[(5-phosphoribosylamino)methylideneamino] imidazole-4-carboxamide isomerase"/>
    <property type="match status" value="1"/>
</dbReference>
<dbReference type="Gene3D" id="3.20.20.70">
    <property type="entry name" value="Aldolase class I"/>
    <property type="match status" value="1"/>
</dbReference>
<dbReference type="AlphaFoldDB" id="F6BH58"/>
<dbReference type="CDD" id="cd04732">
    <property type="entry name" value="HisA"/>
    <property type="match status" value="1"/>
</dbReference>
<dbReference type="HOGENOM" id="CLU_048577_1_2_9"/>
<dbReference type="InterPro" id="IPR006063">
    <property type="entry name" value="HisA_bact_arch"/>
</dbReference>
<dbReference type="GO" id="GO:0000162">
    <property type="term" value="P:L-tryptophan biosynthetic process"/>
    <property type="evidence" value="ECO:0007669"/>
    <property type="project" value="TreeGrafter"/>
</dbReference>
<comment type="pathway">
    <text evidence="3 12 14">Amino-acid biosynthesis; L-histidine biosynthesis; L-histidine from 5-phospho-alpha-D-ribose 1-diphosphate: step 4/9.</text>
</comment>
<evidence type="ECO:0000256" key="8">
    <source>
        <dbReference type="ARBA" id="ARBA00022605"/>
    </source>
</evidence>
<evidence type="ECO:0000256" key="2">
    <source>
        <dbReference type="ARBA" id="ARBA00004496"/>
    </source>
</evidence>
<keyword evidence="7 12" id="KW-0963">Cytoplasm</keyword>
<dbReference type="InterPro" id="IPR011060">
    <property type="entry name" value="RibuloseP-bd_barrel"/>
</dbReference>
<evidence type="ECO:0000256" key="10">
    <source>
        <dbReference type="ARBA" id="ARBA00023235"/>
    </source>
</evidence>
<dbReference type="Proteomes" id="UP000007239">
    <property type="component" value="Chromosome"/>
</dbReference>
<dbReference type="UniPathway" id="UPA00031">
    <property type="reaction ID" value="UER00009"/>
</dbReference>
<dbReference type="InterPro" id="IPR023016">
    <property type="entry name" value="HisA/PriA"/>
</dbReference>
<name>F6BH58_THEXL</name>
<evidence type="ECO:0000256" key="9">
    <source>
        <dbReference type="ARBA" id="ARBA00023102"/>
    </source>
</evidence>
<dbReference type="eggNOG" id="COG0106">
    <property type="taxonomic scope" value="Bacteria"/>
</dbReference>
<keyword evidence="8 12" id="KW-0028">Amino-acid biosynthesis</keyword>
<evidence type="ECO:0000256" key="11">
    <source>
        <dbReference type="ARBA" id="ARBA00030547"/>
    </source>
</evidence>
<comment type="catalytic activity">
    <reaction evidence="1 12 14">
        <text>1-(5-phospho-beta-D-ribosyl)-5-[(5-phospho-beta-D-ribosylamino)methylideneamino]imidazole-4-carboxamide = 5-[(5-phospho-1-deoxy-D-ribulos-1-ylimino)methylamino]-1-(5-phospho-beta-D-ribosyl)imidazole-4-carboxamide</text>
        <dbReference type="Rhea" id="RHEA:15469"/>
        <dbReference type="ChEBI" id="CHEBI:58435"/>
        <dbReference type="ChEBI" id="CHEBI:58525"/>
        <dbReference type="EC" id="5.3.1.16"/>
    </reaction>
</comment>
<dbReference type="InterPro" id="IPR006062">
    <property type="entry name" value="His_biosynth"/>
</dbReference>
<accession>F6BH58</accession>
<evidence type="ECO:0000256" key="5">
    <source>
        <dbReference type="ARBA" id="ARBA00012550"/>
    </source>
</evidence>
<dbReference type="InterPro" id="IPR044524">
    <property type="entry name" value="Isoase_HisA-like"/>
</dbReference>
<organism evidence="15 16">
    <name type="scientific">Thermoanaerobacterium xylanolyticum (strain ATCC 49914 / DSM 7097 / LX-11)</name>
    <dbReference type="NCBI Taxonomy" id="858215"/>
    <lineage>
        <taxon>Bacteria</taxon>
        <taxon>Bacillati</taxon>
        <taxon>Bacillota</taxon>
        <taxon>Clostridia</taxon>
        <taxon>Thermoanaerobacterales</taxon>
        <taxon>Thermoanaerobacteraceae</taxon>
        <taxon>Thermoanaerobacterium</taxon>
    </lineage>
</organism>
<dbReference type="EC" id="5.3.1.16" evidence="5 12"/>
<sequence length="236" mass="26196">MLIIPAIDIIDGKCVRLTMGDYEKSTVYYEKPDDAAKAWRDHGAKRIHIVDLEGAKEGRLVNLRSIEKIRKAFDNEIEVGGGIRNIETVSELFNLGVDYIILGSVAVHDRRLLLEITEKYKDKIIVGIDAKDGYVATKGWLEKSHIKDDELAKEIKDIGLSTVIYTDIKKDGMMEGPNFDAIKNIVNTQLNVIASGGIATLDDIRRLKDIGAFGAIIGKALYTGRINLKDALEVVQ</sequence>
<evidence type="ECO:0000256" key="1">
    <source>
        <dbReference type="ARBA" id="ARBA00000901"/>
    </source>
</evidence>
<evidence type="ECO:0000256" key="3">
    <source>
        <dbReference type="ARBA" id="ARBA00005133"/>
    </source>
</evidence>
<dbReference type="KEGG" id="txy:Thexy_0450"/>
<comment type="similarity">
    <text evidence="4 12 13">Belongs to the HisA/HisF family.</text>
</comment>
<evidence type="ECO:0000256" key="14">
    <source>
        <dbReference type="RuleBase" id="RU003658"/>
    </source>
</evidence>
<dbReference type="RefSeq" id="WP_013787253.1">
    <property type="nucleotide sequence ID" value="NC_015555.1"/>
</dbReference>
<dbReference type="GO" id="GO:0003949">
    <property type="term" value="F:1-(5-phosphoribosyl)-5-[(5-phosphoribosylamino)methylideneamino]imidazole-4-carboxamide isomerase activity"/>
    <property type="evidence" value="ECO:0007669"/>
    <property type="project" value="UniProtKB-UniRule"/>
</dbReference>
<dbReference type="Pfam" id="PF00977">
    <property type="entry name" value="His_biosynth"/>
    <property type="match status" value="1"/>
</dbReference>
<reference evidence="15" key="1">
    <citation type="submission" date="2011-05" db="EMBL/GenBank/DDBJ databases">
        <title>Complete sequence of Thermoanaerobacterium xylanolyticum LX-11.</title>
        <authorList>
            <consortium name="US DOE Joint Genome Institute"/>
            <person name="Lucas S."/>
            <person name="Han J."/>
            <person name="Lapidus A."/>
            <person name="Cheng J.-F."/>
            <person name="Goodwin L."/>
            <person name="Pitluck S."/>
            <person name="Peters L."/>
            <person name="Mikhailova N."/>
            <person name="Lu M."/>
            <person name="Han C."/>
            <person name="Tapia R."/>
            <person name="Land M."/>
            <person name="Hauser L."/>
            <person name="Kyrpides N."/>
            <person name="Ivanova N."/>
            <person name="Pagani I."/>
            <person name="Hemme C."/>
            <person name="Woyke T."/>
        </authorList>
    </citation>
    <scope>NUCLEOTIDE SEQUENCE</scope>
    <source>
        <strain evidence="15">LX-11</strain>
    </source>
</reference>
<dbReference type="STRING" id="858215.Thexy_0450"/>